<keyword evidence="2" id="KW-1185">Reference proteome</keyword>
<dbReference type="EMBL" id="QPFP01000099">
    <property type="protein sequence ID" value="TEB21963.1"/>
    <property type="molecule type" value="Genomic_DNA"/>
</dbReference>
<proteinExistence type="predicted"/>
<name>A0A4Y7SJC6_COPMI</name>
<reference evidence="1 2" key="1">
    <citation type="journal article" date="2019" name="Nat. Ecol. Evol.">
        <title>Megaphylogeny resolves global patterns of mushroom evolution.</title>
        <authorList>
            <person name="Varga T."/>
            <person name="Krizsan K."/>
            <person name="Foldi C."/>
            <person name="Dima B."/>
            <person name="Sanchez-Garcia M."/>
            <person name="Sanchez-Ramirez S."/>
            <person name="Szollosi G.J."/>
            <person name="Szarkandi J.G."/>
            <person name="Papp V."/>
            <person name="Albert L."/>
            <person name="Andreopoulos W."/>
            <person name="Angelini C."/>
            <person name="Antonin V."/>
            <person name="Barry K.W."/>
            <person name="Bougher N.L."/>
            <person name="Buchanan P."/>
            <person name="Buyck B."/>
            <person name="Bense V."/>
            <person name="Catcheside P."/>
            <person name="Chovatia M."/>
            <person name="Cooper J."/>
            <person name="Damon W."/>
            <person name="Desjardin D."/>
            <person name="Finy P."/>
            <person name="Geml J."/>
            <person name="Haridas S."/>
            <person name="Hughes K."/>
            <person name="Justo A."/>
            <person name="Karasinski D."/>
            <person name="Kautmanova I."/>
            <person name="Kiss B."/>
            <person name="Kocsube S."/>
            <person name="Kotiranta H."/>
            <person name="LaButti K.M."/>
            <person name="Lechner B.E."/>
            <person name="Liimatainen K."/>
            <person name="Lipzen A."/>
            <person name="Lukacs Z."/>
            <person name="Mihaltcheva S."/>
            <person name="Morgado L.N."/>
            <person name="Niskanen T."/>
            <person name="Noordeloos M.E."/>
            <person name="Ohm R.A."/>
            <person name="Ortiz-Santana B."/>
            <person name="Ovrebo C."/>
            <person name="Racz N."/>
            <person name="Riley R."/>
            <person name="Savchenko A."/>
            <person name="Shiryaev A."/>
            <person name="Soop K."/>
            <person name="Spirin V."/>
            <person name="Szebenyi C."/>
            <person name="Tomsovsky M."/>
            <person name="Tulloss R.E."/>
            <person name="Uehling J."/>
            <person name="Grigoriev I.V."/>
            <person name="Vagvolgyi C."/>
            <person name="Papp T."/>
            <person name="Martin F.M."/>
            <person name="Miettinen O."/>
            <person name="Hibbett D.S."/>
            <person name="Nagy L.G."/>
        </authorList>
    </citation>
    <scope>NUCLEOTIDE SEQUENCE [LARGE SCALE GENOMIC DNA]</scope>
    <source>
        <strain evidence="1 2">FP101781</strain>
    </source>
</reference>
<evidence type="ECO:0000313" key="2">
    <source>
        <dbReference type="Proteomes" id="UP000298030"/>
    </source>
</evidence>
<dbReference type="OrthoDB" id="3044960at2759"/>
<evidence type="ECO:0000313" key="1">
    <source>
        <dbReference type="EMBL" id="TEB21963.1"/>
    </source>
</evidence>
<comment type="caution">
    <text evidence="1">The sequence shown here is derived from an EMBL/GenBank/DDBJ whole genome shotgun (WGS) entry which is preliminary data.</text>
</comment>
<gene>
    <name evidence="1" type="ORF">FA13DRAFT_1526365</name>
</gene>
<dbReference type="AlphaFoldDB" id="A0A4Y7SJC6"/>
<protein>
    <submittedName>
        <fullName evidence="1">Uncharacterized protein</fullName>
    </submittedName>
</protein>
<organism evidence="1 2">
    <name type="scientific">Coprinellus micaceus</name>
    <name type="common">Glistening ink-cap mushroom</name>
    <name type="synonym">Coprinus micaceus</name>
    <dbReference type="NCBI Taxonomy" id="71717"/>
    <lineage>
        <taxon>Eukaryota</taxon>
        <taxon>Fungi</taxon>
        <taxon>Dikarya</taxon>
        <taxon>Basidiomycota</taxon>
        <taxon>Agaricomycotina</taxon>
        <taxon>Agaricomycetes</taxon>
        <taxon>Agaricomycetidae</taxon>
        <taxon>Agaricales</taxon>
        <taxon>Agaricineae</taxon>
        <taxon>Psathyrellaceae</taxon>
        <taxon>Coprinellus</taxon>
    </lineage>
</organism>
<dbReference type="Proteomes" id="UP000298030">
    <property type="component" value="Unassembled WGS sequence"/>
</dbReference>
<accession>A0A4Y7SJC6</accession>
<sequence length="291" mass="32481">MSGSMYGGIMNLSSMLAPAKELGNVSGLRRLVDALRTENFSMEIVDVVLHHIRYGLPNPRLRYRYERDYPLMSDNVTCAAICAHEAAYLSIHICPPSLGPQMLAKLLEHFDEIMDCLNFLLWYPDPSRKTPQESICNPTKACVAVILLLQHADDAQLIQSRKVIDYAVGAWAVQDWEGYPYISSAQTDTCPTVKLLHSILVFSPECEQSVCDMLGGDSSESKELRKRVVENAILRCDEMAKMERGPSEAQMRRMAMQQHQGLAGKSGNGVVCALQTTFVYLNSVLSVVEYL</sequence>